<accession>A0ABU8QJJ7</accession>
<dbReference type="InterPro" id="IPR036390">
    <property type="entry name" value="WH_DNA-bd_sf"/>
</dbReference>
<dbReference type="InterPro" id="IPR005119">
    <property type="entry name" value="LysR_subst-bd"/>
</dbReference>
<dbReference type="RefSeq" id="WP_339404368.1">
    <property type="nucleotide sequence ID" value="NZ_JBBGAZ010000010.1"/>
</dbReference>
<protein>
    <submittedName>
        <fullName evidence="6">LysR family transcriptional regulator</fullName>
    </submittedName>
</protein>
<dbReference type="Proteomes" id="UP001368270">
    <property type="component" value="Unassembled WGS sequence"/>
</dbReference>
<dbReference type="SUPFAM" id="SSF53850">
    <property type="entry name" value="Periplasmic binding protein-like II"/>
    <property type="match status" value="1"/>
</dbReference>
<dbReference type="InterPro" id="IPR050950">
    <property type="entry name" value="HTH-type_LysR_regulators"/>
</dbReference>
<evidence type="ECO:0000256" key="4">
    <source>
        <dbReference type="ARBA" id="ARBA00023163"/>
    </source>
</evidence>
<feature type="domain" description="HTH lysR-type" evidence="5">
    <location>
        <begin position="1"/>
        <end position="61"/>
    </location>
</feature>
<dbReference type="InterPro" id="IPR000847">
    <property type="entry name" value="LysR_HTH_N"/>
</dbReference>
<name>A0ABU8QJJ7_9RHOB</name>
<reference evidence="6 7" key="1">
    <citation type="submission" date="2024-03" db="EMBL/GenBank/DDBJ databases">
        <title>Cognatishimia coralii sp. nov., a marine bacterium isolated from coral surrounding seawater.</title>
        <authorList>
            <person name="Liu X."/>
            <person name="Liu S."/>
            <person name="Sun H."/>
            <person name="Zhang Y."/>
        </authorList>
    </citation>
    <scope>NUCLEOTIDE SEQUENCE [LARGE SCALE GENOMIC DNA]</scope>
    <source>
        <strain evidence="6 7">D5M38</strain>
    </source>
</reference>
<dbReference type="SUPFAM" id="SSF46785">
    <property type="entry name" value="Winged helix' DNA-binding domain"/>
    <property type="match status" value="1"/>
</dbReference>
<evidence type="ECO:0000256" key="2">
    <source>
        <dbReference type="ARBA" id="ARBA00023015"/>
    </source>
</evidence>
<proteinExistence type="inferred from homology"/>
<dbReference type="PRINTS" id="PR00039">
    <property type="entry name" value="HTHLYSR"/>
</dbReference>
<gene>
    <name evidence="6" type="ORF">WG622_15210</name>
</gene>
<comment type="caution">
    <text evidence="6">The sequence shown here is derived from an EMBL/GenBank/DDBJ whole genome shotgun (WGS) entry which is preliminary data.</text>
</comment>
<dbReference type="Gene3D" id="3.40.190.10">
    <property type="entry name" value="Periplasmic binding protein-like II"/>
    <property type="match status" value="2"/>
</dbReference>
<dbReference type="PANTHER" id="PTHR30419:SF8">
    <property type="entry name" value="NITROGEN ASSIMILATION TRANSCRIPTIONAL ACTIVATOR-RELATED"/>
    <property type="match status" value="1"/>
</dbReference>
<dbReference type="InterPro" id="IPR036388">
    <property type="entry name" value="WH-like_DNA-bd_sf"/>
</dbReference>
<keyword evidence="3" id="KW-0238">DNA-binding</keyword>
<comment type="similarity">
    <text evidence="1">Belongs to the LysR transcriptional regulatory family.</text>
</comment>
<evidence type="ECO:0000313" key="7">
    <source>
        <dbReference type="Proteomes" id="UP001368270"/>
    </source>
</evidence>
<dbReference type="EMBL" id="JBBGAZ010000010">
    <property type="protein sequence ID" value="MEJ5219604.1"/>
    <property type="molecule type" value="Genomic_DNA"/>
</dbReference>
<evidence type="ECO:0000259" key="5">
    <source>
        <dbReference type="PROSITE" id="PS50931"/>
    </source>
</evidence>
<evidence type="ECO:0000256" key="1">
    <source>
        <dbReference type="ARBA" id="ARBA00009437"/>
    </source>
</evidence>
<dbReference type="Pfam" id="PF03466">
    <property type="entry name" value="LysR_substrate"/>
    <property type="match status" value="1"/>
</dbReference>
<keyword evidence="7" id="KW-1185">Reference proteome</keyword>
<evidence type="ECO:0000313" key="6">
    <source>
        <dbReference type="EMBL" id="MEJ5219604.1"/>
    </source>
</evidence>
<organism evidence="6 7">
    <name type="scientific">Cognatishimia coralii</name>
    <dbReference type="NCBI Taxonomy" id="3083254"/>
    <lineage>
        <taxon>Bacteria</taxon>
        <taxon>Pseudomonadati</taxon>
        <taxon>Pseudomonadota</taxon>
        <taxon>Alphaproteobacteria</taxon>
        <taxon>Rhodobacterales</taxon>
        <taxon>Paracoccaceae</taxon>
        <taxon>Cognatishimia</taxon>
    </lineage>
</organism>
<keyword evidence="2" id="KW-0805">Transcription regulation</keyword>
<dbReference type="Gene3D" id="1.10.10.10">
    <property type="entry name" value="Winged helix-like DNA-binding domain superfamily/Winged helix DNA-binding domain"/>
    <property type="match status" value="1"/>
</dbReference>
<sequence>MTIKLEMLRAFCAVAEAGNLSDAAAQLGRTQSAVSMTLKALEDHLGRPLFESDRKNRLTLLGQQVLNLSQSQVRSFDTTVQSIDLLAQAPQGVLKVAAVPSLAALVFPKLVRALSRAFPGIKLELRDTDTPQVIEALSSGWADLGIASATQPIKGVTAVELFSDAFGLVMSEAHPLALKPGPLTLADVFEAEFIRNELCDQIQLSKFRTRLSNVGLTVRNLQSLLAMLREGDWVSVLPPSVVPLGGDGLVFRDIEELTERRKVFLLRRSDVAFPDIVETAHSEISKMWVEA</sequence>
<dbReference type="PROSITE" id="PS50931">
    <property type="entry name" value="HTH_LYSR"/>
    <property type="match status" value="1"/>
</dbReference>
<evidence type="ECO:0000256" key="3">
    <source>
        <dbReference type="ARBA" id="ARBA00023125"/>
    </source>
</evidence>
<keyword evidence="4" id="KW-0804">Transcription</keyword>
<dbReference type="Pfam" id="PF00126">
    <property type="entry name" value="HTH_1"/>
    <property type="match status" value="1"/>
</dbReference>
<dbReference type="PANTHER" id="PTHR30419">
    <property type="entry name" value="HTH-TYPE TRANSCRIPTIONAL REGULATOR YBHD"/>
    <property type="match status" value="1"/>
</dbReference>